<name>A0ACB7XZX2_9ERIC</name>
<comment type="caution">
    <text evidence="1">The sequence shown here is derived from an EMBL/GenBank/DDBJ whole genome shotgun (WGS) entry which is preliminary data.</text>
</comment>
<evidence type="ECO:0000313" key="2">
    <source>
        <dbReference type="Proteomes" id="UP000828048"/>
    </source>
</evidence>
<proteinExistence type="predicted"/>
<dbReference type="EMBL" id="CM037155">
    <property type="protein sequence ID" value="KAH7846577.1"/>
    <property type="molecule type" value="Genomic_DNA"/>
</dbReference>
<sequence length="701" mass="81258">MGDTAVDVFLETLKQLIRSPQLDSFREAKHQLQALEEEVKYLRGFLKVTEKKRNEHSEVMKLVMQIRDLVYEAENIIEGILIDALKGKHLSLDLLEEDFQVAQALSLPPDQDFRIIHKNKLKSFTHLLCCFNSERVEEVEPAVEVNEHVEEVEPVVQRKFLFIQLESVKEEMESITTEVKQIYEQNIYDIKGITEKKHSSARSGGGSSSTGDCNTSKVVKEKVVVGFDKEVERLIERLDYRGEGREIVTIIGPGGSGKTTLAREVYDHSFTLCTFEIRAWVDVSQDYDKTTMKRDLLIRVLKSAFPENQEDYEKRTEDMLGEKLLRYLKDDSDHPRNFHSFLCLLSPNSWDSSFKRMWMSFFDRNFGHLRVISFISAEFEVDIQRGGLVHLRYLATRIPSKCHSRDLPVPISNLLNLETLDLKVEKPSDSIQLPWDIFKMGKLRHLYCKNGVFMYHFDFEEAAQVGFDNSSKLDSLQTLHQICACKDCQNFLVRTPNLRKLGLAKNIDLRDDETLDLEFLKCLETLSLSLLIPMARMMFPLIVEPRARMKLPLTVKRLTLRSTSLKWEELSIFQNLPSLEVLKLGYGACIGPVWNTSGEGFPQLKYLRLSHMYEIEKWSADEDQFPRLEDLVLEDCSKLERIPIDFANLNELREIKVTGCTRTLEESAREIREEQKYRKGDDDCPNLIVKHNFWDSSDESE</sequence>
<keyword evidence="2" id="KW-1185">Reference proteome</keyword>
<dbReference type="Proteomes" id="UP000828048">
    <property type="component" value="Chromosome 5"/>
</dbReference>
<organism evidence="1 2">
    <name type="scientific">Vaccinium darrowii</name>
    <dbReference type="NCBI Taxonomy" id="229202"/>
    <lineage>
        <taxon>Eukaryota</taxon>
        <taxon>Viridiplantae</taxon>
        <taxon>Streptophyta</taxon>
        <taxon>Embryophyta</taxon>
        <taxon>Tracheophyta</taxon>
        <taxon>Spermatophyta</taxon>
        <taxon>Magnoliopsida</taxon>
        <taxon>eudicotyledons</taxon>
        <taxon>Gunneridae</taxon>
        <taxon>Pentapetalae</taxon>
        <taxon>asterids</taxon>
        <taxon>Ericales</taxon>
        <taxon>Ericaceae</taxon>
        <taxon>Vaccinioideae</taxon>
        <taxon>Vaccinieae</taxon>
        <taxon>Vaccinium</taxon>
    </lineage>
</organism>
<protein>
    <submittedName>
        <fullName evidence="1">Uncharacterized protein</fullName>
    </submittedName>
</protein>
<reference evidence="1 2" key="1">
    <citation type="journal article" date="2021" name="Hortic Res">
        <title>High-quality reference genome and annotation aids understanding of berry development for evergreen blueberry (Vaccinium darrowii).</title>
        <authorList>
            <person name="Yu J."/>
            <person name="Hulse-Kemp A.M."/>
            <person name="Babiker E."/>
            <person name="Staton M."/>
        </authorList>
    </citation>
    <scope>NUCLEOTIDE SEQUENCE [LARGE SCALE GENOMIC DNA]</scope>
    <source>
        <strain evidence="2">cv. NJ 8807/NJ 8810</strain>
        <tissue evidence="1">Young leaf</tissue>
    </source>
</reference>
<accession>A0ACB7XZX2</accession>
<gene>
    <name evidence="1" type="ORF">Vadar_015687</name>
</gene>
<evidence type="ECO:0000313" key="1">
    <source>
        <dbReference type="EMBL" id="KAH7846577.1"/>
    </source>
</evidence>